<dbReference type="Proteomes" id="UP000294862">
    <property type="component" value="Unassembled WGS sequence"/>
</dbReference>
<protein>
    <submittedName>
        <fullName evidence="8">Outer membrane protein OmpA-like peptidoglycan-associated protein</fullName>
    </submittedName>
</protein>
<dbReference type="InterPro" id="IPR050330">
    <property type="entry name" value="Bact_OuterMem_StrucFunc"/>
</dbReference>
<evidence type="ECO:0000313" key="9">
    <source>
        <dbReference type="Proteomes" id="UP000294862"/>
    </source>
</evidence>
<dbReference type="SUPFAM" id="SSF103088">
    <property type="entry name" value="OmpA-like"/>
    <property type="match status" value="1"/>
</dbReference>
<evidence type="ECO:0000256" key="6">
    <source>
        <dbReference type="SAM" id="SignalP"/>
    </source>
</evidence>
<feature type="domain" description="OmpA-like" evidence="7">
    <location>
        <begin position="306"/>
        <end position="424"/>
    </location>
</feature>
<dbReference type="EMBL" id="SLWQ01000003">
    <property type="protein sequence ID" value="TCO41443.1"/>
    <property type="molecule type" value="Genomic_DNA"/>
</dbReference>
<keyword evidence="3" id="KW-0998">Cell outer membrane</keyword>
<sequence length="679" mass="73043">MVRRKSLTVAVATALSTFTGSSAFVAWSAHAQPAPPAEGVVPITYVGANARVSLGVDDDGDVLGEILGILGKTDDHAWLAQLWLGQGGAGGVQVDYHRLCGSRATDGGPDHRGVCKAFGAFDQNAWKDRKATLGVGWEKNDFSIDAYASHATSGARHAGSTLVTDVIQLTGTDEHGDYTQTQTIDTLTEAFEHPYDNGVGVRFGKYFDDPLLRVRGGLDYERGKYDSDQWTVSLGLDKYFANTGFSVSLLGESLHKGGKFERDRNDTRGWLLLRYDIGQNYRAREPYRMVQVERAAAPAVPPEPQVVRNEVRLDGDAFFDFDHSDLRPDARAALDELIARLKSVDRVSRIAVVGHTDSIGTVAYNQKLSERRAASAKRYLVAHGIDAAEIDTRGEGELNPSHPNDTPANRQKNRRVDIGFLTIEETTTQPPAPPPTPEVEWVREPVAAPPAWIERALRNPAEHKRTVDVYRFEKTTKTTTLGPRNYTNHPPVAQDDAVTVEQDAPATPIAVLANDSDPDGDTLVVTAVGAAAHGVAVATAAGVDYTPAAGYLGDDSFTYTISDGRGGSAGATVHVSVTAPNHPPVAGPLSVRVLKGASIDIPVLQAASDPDGDPLTVIAVNHTGPLPDNTVTINPDYTVHYTSIHGWFGQDYFEYTVSDGKGGTATGTIAVYVYERPPY</sequence>
<gene>
    <name evidence="8" type="ORF">EV148_103363</name>
</gene>
<keyword evidence="2 4" id="KW-0472">Membrane</keyword>
<dbReference type="GO" id="GO:0009279">
    <property type="term" value="C:cell outer membrane"/>
    <property type="evidence" value="ECO:0007669"/>
    <property type="project" value="UniProtKB-SubCell"/>
</dbReference>
<dbReference type="RefSeq" id="WP_158287398.1">
    <property type="nucleotide sequence ID" value="NZ_SLWQ01000003.1"/>
</dbReference>
<name>A0A4R2IAE4_9GAMM</name>
<dbReference type="CDD" id="cd07185">
    <property type="entry name" value="OmpA_C-like"/>
    <property type="match status" value="1"/>
</dbReference>
<dbReference type="InterPro" id="IPR006690">
    <property type="entry name" value="OMPA-like_CS"/>
</dbReference>
<dbReference type="InterPro" id="IPR036737">
    <property type="entry name" value="OmpA-like_sf"/>
</dbReference>
<feature type="chain" id="PRO_5020754715" evidence="6">
    <location>
        <begin position="32"/>
        <end position="679"/>
    </location>
</feature>
<evidence type="ECO:0000259" key="7">
    <source>
        <dbReference type="PROSITE" id="PS51123"/>
    </source>
</evidence>
<comment type="caution">
    <text evidence="8">The sequence shown here is derived from an EMBL/GenBank/DDBJ whole genome shotgun (WGS) entry which is preliminary data.</text>
</comment>
<dbReference type="AlphaFoldDB" id="A0A4R2IAE4"/>
<feature type="region of interest" description="Disordered" evidence="5">
    <location>
        <begin position="391"/>
        <end position="414"/>
    </location>
</feature>
<keyword evidence="9" id="KW-1185">Reference proteome</keyword>
<dbReference type="OrthoDB" id="1149075at2"/>
<dbReference type="Gene3D" id="2.60.40.2810">
    <property type="match status" value="2"/>
</dbReference>
<accession>A0A4R2IAE4</accession>
<dbReference type="Gene3D" id="3.30.1330.60">
    <property type="entry name" value="OmpA-like domain"/>
    <property type="match status" value="1"/>
</dbReference>
<evidence type="ECO:0000256" key="2">
    <source>
        <dbReference type="ARBA" id="ARBA00023136"/>
    </source>
</evidence>
<proteinExistence type="predicted"/>
<dbReference type="InterPro" id="IPR006665">
    <property type="entry name" value="OmpA-like"/>
</dbReference>
<organism evidence="8 9">
    <name type="scientific">Dokdonella fugitiva</name>
    <dbReference type="NCBI Taxonomy" id="328517"/>
    <lineage>
        <taxon>Bacteria</taxon>
        <taxon>Pseudomonadati</taxon>
        <taxon>Pseudomonadota</taxon>
        <taxon>Gammaproteobacteria</taxon>
        <taxon>Lysobacterales</taxon>
        <taxon>Rhodanobacteraceae</taxon>
        <taxon>Dokdonella</taxon>
    </lineage>
</organism>
<evidence type="ECO:0000256" key="5">
    <source>
        <dbReference type="SAM" id="MobiDB-lite"/>
    </source>
</evidence>
<dbReference type="PANTHER" id="PTHR30329:SF21">
    <property type="entry name" value="LIPOPROTEIN YIAD-RELATED"/>
    <property type="match status" value="1"/>
</dbReference>
<evidence type="ECO:0000256" key="3">
    <source>
        <dbReference type="ARBA" id="ARBA00023237"/>
    </source>
</evidence>
<evidence type="ECO:0000256" key="4">
    <source>
        <dbReference type="PROSITE-ProRule" id="PRU00473"/>
    </source>
</evidence>
<keyword evidence="6" id="KW-0732">Signal</keyword>
<comment type="subcellular location">
    <subcellularLocation>
        <location evidence="1">Cell outer membrane</location>
    </subcellularLocation>
</comment>
<dbReference type="PROSITE" id="PS01068">
    <property type="entry name" value="OMPA_1"/>
    <property type="match status" value="1"/>
</dbReference>
<evidence type="ECO:0000256" key="1">
    <source>
        <dbReference type="ARBA" id="ARBA00004442"/>
    </source>
</evidence>
<dbReference type="Pfam" id="PF17963">
    <property type="entry name" value="Big_9"/>
    <property type="match status" value="2"/>
</dbReference>
<dbReference type="InterPro" id="IPR006664">
    <property type="entry name" value="OMP_bac"/>
</dbReference>
<dbReference type="PRINTS" id="PR01021">
    <property type="entry name" value="OMPADOMAIN"/>
</dbReference>
<evidence type="ECO:0000313" key="8">
    <source>
        <dbReference type="EMBL" id="TCO41443.1"/>
    </source>
</evidence>
<feature type="signal peptide" evidence="6">
    <location>
        <begin position="1"/>
        <end position="31"/>
    </location>
</feature>
<dbReference type="PROSITE" id="PS51123">
    <property type="entry name" value="OMPA_2"/>
    <property type="match status" value="1"/>
</dbReference>
<reference evidence="8 9" key="1">
    <citation type="journal article" date="2015" name="Stand. Genomic Sci.">
        <title>Genomic Encyclopedia of Bacterial and Archaeal Type Strains, Phase III: the genomes of soil and plant-associated and newly described type strains.</title>
        <authorList>
            <person name="Whitman W.B."/>
            <person name="Woyke T."/>
            <person name="Klenk H.P."/>
            <person name="Zhou Y."/>
            <person name="Lilburn T.G."/>
            <person name="Beck B.J."/>
            <person name="De Vos P."/>
            <person name="Vandamme P."/>
            <person name="Eisen J.A."/>
            <person name="Garrity G."/>
            <person name="Hugenholtz P."/>
            <person name="Kyrpides N.C."/>
        </authorList>
    </citation>
    <scope>NUCLEOTIDE SEQUENCE [LARGE SCALE GENOMIC DNA]</scope>
    <source>
        <strain evidence="8 9">A3</strain>
    </source>
</reference>
<dbReference type="PANTHER" id="PTHR30329">
    <property type="entry name" value="STATOR ELEMENT OF FLAGELLAR MOTOR COMPLEX"/>
    <property type="match status" value="1"/>
</dbReference>
<feature type="compositionally biased region" description="Polar residues" evidence="5">
    <location>
        <begin position="401"/>
        <end position="410"/>
    </location>
</feature>
<dbReference type="Pfam" id="PF00691">
    <property type="entry name" value="OmpA"/>
    <property type="match status" value="1"/>
</dbReference>
<dbReference type="NCBIfam" id="NF012211">
    <property type="entry name" value="tand_rpt_95"/>
    <property type="match status" value="2"/>
</dbReference>